<organism evidence="2 3">
    <name type="scientific">Rattus norvegicus</name>
    <name type="common">Rat</name>
    <dbReference type="NCBI Taxonomy" id="10116"/>
    <lineage>
        <taxon>Eukaryota</taxon>
        <taxon>Metazoa</taxon>
        <taxon>Chordata</taxon>
        <taxon>Craniata</taxon>
        <taxon>Vertebrata</taxon>
        <taxon>Euteleostomi</taxon>
        <taxon>Mammalia</taxon>
        <taxon>Eutheria</taxon>
        <taxon>Euarchontoglires</taxon>
        <taxon>Glires</taxon>
        <taxon>Rodentia</taxon>
        <taxon>Myomorpha</taxon>
        <taxon>Muroidea</taxon>
        <taxon>Muridae</taxon>
        <taxon>Murinae</taxon>
        <taxon>Rattus</taxon>
    </lineage>
</organism>
<sequence length="83" mass="8709">MFPGCPVLVQHGRVVRTNVRGTPGLSGSEGTCAQLEDYKVGASQQAELRRGQVAGSRVLQGPTCQPGDSPLDRLLQSAQPPPV</sequence>
<dbReference type="EMBL" id="CH473953">
    <property type="protein sequence ID" value="EDM12160.1"/>
    <property type="molecule type" value="Genomic_DNA"/>
</dbReference>
<feature type="region of interest" description="Disordered" evidence="1">
    <location>
        <begin position="51"/>
        <end position="83"/>
    </location>
</feature>
<gene>
    <name evidence="2" type="ORF">rCG_48223</name>
</gene>
<dbReference type="Proteomes" id="UP000234681">
    <property type="component" value="Chromosome 1"/>
</dbReference>
<evidence type="ECO:0000313" key="2">
    <source>
        <dbReference type="EMBL" id="EDM12160.1"/>
    </source>
</evidence>
<protein>
    <submittedName>
        <fullName evidence="2">RCG48223</fullName>
    </submittedName>
</protein>
<dbReference type="AlphaFoldDB" id="A6HY79"/>
<name>A6HY79_RAT</name>
<accession>A6HY79</accession>
<evidence type="ECO:0000256" key="1">
    <source>
        <dbReference type="SAM" id="MobiDB-lite"/>
    </source>
</evidence>
<proteinExistence type="predicted"/>
<reference evidence="3" key="1">
    <citation type="submission" date="2005-09" db="EMBL/GenBank/DDBJ databases">
        <authorList>
            <person name="Mural R.J."/>
            <person name="Li P.W."/>
            <person name="Adams M.D."/>
            <person name="Amanatides P.G."/>
            <person name="Baden-Tillson H."/>
            <person name="Barnstead M."/>
            <person name="Chin S.H."/>
            <person name="Dew I."/>
            <person name="Evans C.A."/>
            <person name="Ferriera S."/>
            <person name="Flanigan M."/>
            <person name="Fosler C."/>
            <person name="Glodek A."/>
            <person name="Gu Z."/>
            <person name="Holt R.A."/>
            <person name="Jennings D."/>
            <person name="Kraft C.L."/>
            <person name="Lu F."/>
            <person name="Nguyen T."/>
            <person name="Nusskern D.R."/>
            <person name="Pfannkoch C.M."/>
            <person name="Sitter C."/>
            <person name="Sutton G.G."/>
            <person name="Venter J.C."/>
            <person name="Wang Z."/>
            <person name="Woodage T."/>
            <person name="Zheng X.H."/>
            <person name="Zhong F."/>
        </authorList>
    </citation>
    <scope>NUCLEOTIDE SEQUENCE [LARGE SCALE GENOMIC DNA]</scope>
    <source>
        <strain>BN</strain>
        <strain evidence="3">Sprague-Dawley</strain>
    </source>
</reference>
<evidence type="ECO:0000313" key="3">
    <source>
        <dbReference type="Proteomes" id="UP000234681"/>
    </source>
</evidence>